<comment type="caution">
    <text evidence="7">The sequence shown here is derived from an EMBL/GenBank/DDBJ whole genome shotgun (WGS) entry which is preliminary data.</text>
</comment>
<protein>
    <submittedName>
        <fullName evidence="7">DNA recombination protein RmuC</fullName>
    </submittedName>
</protein>
<evidence type="ECO:0000256" key="5">
    <source>
        <dbReference type="SAM" id="Coils"/>
    </source>
</evidence>
<keyword evidence="6" id="KW-0812">Transmembrane</keyword>
<evidence type="ECO:0000313" key="8">
    <source>
        <dbReference type="Proteomes" id="UP000249646"/>
    </source>
</evidence>
<feature type="coiled-coil region" evidence="5">
    <location>
        <begin position="352"/>
        <end position="404"/>
    </location>
</feature>
<dbReference type="Proteomes" id="UP000249646">
    <property type="component" value="Unassembled WGS sequence"/>
</dbReference>
<name>A0A2W7G8S3_9BACT</name>
<dbReference type="Pfam" id="PF02646">
    <property type="entry name" value="RmuC"/>
    <property type="match status" value="1"/>
</dbReference>
<organism evidence="7 8">
    <name type="scientific">Metamycoplasma auris</name>
    <dbReference type="NCBI Taxonomy" id="51363"/>
    <lineage>
        <taxon>Bacteria</taxon>
        <taxon>Bacillati</taxon>
        <taxon>Mycoplasmatota</taxon>
        <taxon>Mycoplasmoidales</taxon>
        <taxon>Metamycoplasmataceae</taxon>
        <taxon>Metamycoplasma</taxon>
    </lineage>
</organism>
<evidence type="ECO:0000256" key="2">
    <source>
        <dbReference type="ARBA" id="ARBA00009840"/>
    </source>
</evidence>
<dbReference type="InterPro" id="IPR003798">
    <property type="entry name" value="DNA_recombination_RmuC"/>
</dbReference>
<dbReference type="PANTHER" id="PTHR30563:SF0">
    <property type="entry name" value="DNA RECOMBINATION PROTEIN RMUC"/>
    <property type="match status" value="1"/>
</dbReference>
<evidence type="ECO:0000256" key="4">
    <source>
        <dbReference type="ARBA" id="ARBA00023172"/>
    </source>
</evidence>
<keyword evidence="6" id="KW-1133">Transmembrane helix</keyword>
<evidence type="ECO:0000313" key="7">
    <source>
        <dbReference type="EMBL" id="PZW01445.1"/>
    </source>
</evidence>
<keyword evidence="6" id="KW-0472">Membrane</keyword>
<dbReference type="EMBL" id="QKUB01000002">
    <property type="protein sequence ID" value="PZW01445.1"/>
    <property type="molecule type" value="Genomic_DNA"/>
</dbReference>
<dbReference type="AlphaFoldDB" id="A0A2W7G8S3"/>
<evidence type="ECO:0000256" key="1">
    <source>
        <dbReference type="ARBA" id="ARBA00003416"/>
    </source>
</evidence>
<sequence>MIIGILIINIVILLTLIVSLIYIGFKSKLSKNQLNNELKKEFKNINEETTKELKSELNSILLSAITGSNDNSLYNILNKSQIELGNSFFKLEKEIRETIDNKLNQISERNTKEIGNIKDKIDSYFNDKLEKQVANQFKAIQDSMDKMSTGMIEFSTIQESVMNLSKTFSNPKTIGNFGEFTLESILRNQFPTLENKYWFKQYSIGENSSERVDFAIKSVYLEDGFEKEIFIPIDCKFPSKKWSEYIDNKIQYKEIENEIKTMAKSIKGKYIKENKKTMPFGILYLPAESIYLKVIEDFNFVSEIFKDLQVLIQGPSTIMAFIYNILIKNQGFMFSKHLEEIKDLFIYIQKNYKNLSNSLSESEKNVNKASESISKATKNANLVMDKLNNQAKKLNIDKLEYKKSSNDNTLIEE</sequence>
<feature type="transmembrane region" description="Helical" evidence="6">
    <location>
        <begin position="6"/>
        <end position="25"/>
    </location>
</feature>
<evidence type="ECO:0000256" key="3">
    <source>
        <dbReference type="ARBA" id="ARBA00023054"/>
    </source>
</evidence>
<dbReference type="GO" id="GO:0006310">
    <property type="term" value="P:DNA recombination"/>
    <property type="evidence" value="ECO:0007669"/>
    <property type="project" value="UniProtKB-KW"/>
</dbReference>
<dbReference type="RefSeq" id="WP_111518248.1">
    <property type="nucleotide sequence ID" value="NZ_QKUB01000002.1"/>
</dbReference>
<gene>
    <name evidence="7" type="ORF">BCF89_10269</name>
</gene>
<comment type="function">
    <text evidence="1">Involved in DNA recombination.</text>
</comment>
<accession>A0A2W7G8S3</accession>
<keyword evidence="3 5" id="KW-0175">Coiled coil</keyword>
<proteinExistence type="inferred from homology"/>
<dbReference type="PANTHER" id="PTHR30563">
    <property type="entry name" value="DNA RECOMBINATION PROTEIN RMUC"/>
    <property type="match status" value="1"/>
</dbReference>
<keyword evidence="8" id="KW-1185">Reference proteome</keyword>
<comment type="similarity">
    <text evidence="2">Belongs to the RmuC family.</text>
</comment>
<evidence type="ECO:0000256" key="6">
    <source>
        <dbReference type="SAM" id="Phobius"/>
    </source>
</evidence>
<reference evidence="7 8" key="1">
    <citation type="submission" date="2018-06" db="EMBL/GenBank/DDBJ databases">
        <title>Genomic Encyclopedia of Archaeal and Bacterial Type Strains, Phase II (KMG-II): from individual species to whole genera.</title>
        <authorList>
            <person name="Goeker M."/>
        </authorList>
    </citation>
    <scope>NUCLEOTIDE SEQUENCE [LARGE SCALE GENOMIC DNA]</scope>
    <source>
        <strain evidence="7 8">ATCC 51348</strain>
    </source>
</reference>
<dbReference type="OrthoDB" id="370725at2"/>
<keyword evidence="4" id="KW-0233">DNA recombination</keyword>